<dbReference type="PANTHER" id="PTHR33107:SF5">
    <property type="entry name" value="KUNITZ TRYPSIN INHIBITOR 5"/>
    <property type="match status" value="1"/>
</dbReference>
<dbReference type="GO" id="GO:0004866">
    <property type="term" value="F:endopeptidase inhibitor activity"/>
    <property type="evidence" value="ECO:0007669"/>
    <property type="project" value="InterPro"/>
</dbReference>
<proteinExistence type="inferred from homology"/>
<evidence type="ECO:0000256" key="1">
    <source>
        <dbReference type="ARBA" id="ARBA00005440"/>
    </source>
</evidence>
<dbReference type="InterPro" id="IPR002160">
    <property type="entry name" value="Prot_inh_Kunz-lg"/>
</dbReference>
<dbReference type="InterPro" id="IPR011065">
    <property type="entry name" value="Kunitz_inhibitor_STI-like_sf"/>
</dbReference>
<name>A0A2U1KN46_ARTAN</name>
<dbReference type="OrthoDB" id="1667709at2759"/>
<dbReference type="Pfam" id="PF00197">
    <property type="entry name" value="Kunitz_legume"/>
    <property type="match status" value="1"/>
</dbReference>
<protein>
    <submittedName>
        <fullName evidence="2">Kunitz family trypsin and protease inhibitor protein</fullName>
    </submittedName>
</protein>
<evidence type="ECO:0000313" key="3">
    <source>
        <dbReference type="Proteomes" id="UP000245207"/>
    </source>
</evidence>
<dbReference type="PANTHER" id="PTHR33107">
    <property type="entry name" value="KUNITZ TRYPSIN INHIBITOR 2"/>
    <property type="match status" value="1"/>
</dbReference>
<dbReference type="Proteomes" id="UP000245207">
    <property type="component" value="Unassembled WGS sequence"/>
</dbReference>
<evidence type="ECO:0000313" key="2">
    <source>
        <dbReference type="EMBL" id="PWA38190.1"/>
    </source>
</evidence>
<dbReference type="SUPFAM" id="SSF50386">
    <property type="entry name" value="STI-like"/>
    <property type="match status" value="1"/>
</dbReference>
<reference evidence="2 3" key="1">
    <citation type="journal article" date="2018" name="Mol. Plant">
        <title>The genome of Artemisia annua provides insight into the evolution of Asteraceae family and artemisinin biosynthesis.</title>
        <authorList>
            <person name="Shen Q."/>
            <person name="Zhang L."/>
            <person name="Liao Z."/>
            <person name="Wang S."/>
            <person name="Yan T."/>
            <person name="Shi P."/>
            <person name="Liu M."/>
            <person name="Fu X."/>
            <person name="Pan Q."/>
            <person name="Wang Y."/>
            <person name="Lv Z."/>
            <person name="Lu X."/>
            <person name="Zhang F."/>
            <person name="Jiang W."/>
            <person name="Ma Y."/>
            <person name="Chen M."/>
            <person name="Hao X."/>
            <person name="Li L."/>
            <person name="Tang Y."/>
            <person name="Lv G."/>
            <person name="Zhou Y."/>
            <person name="Sun X."/>
            <person name="Brodelius P.E."/>
            <person name="Rose J.K.C."/>
            <person name="Tang K."/>
        </authorList>
    </citation>
    <scope>NUCLEOTIDE SEQUENCE [LARGE SCALE GENOMIC DNA]</scope>
    <source>
        <strain evidence="3">cv. Huhao1</strain>
        <tissue evidence="2">Leaf</tissue>
    </source>
</reference>
<sequence>MELIKGLPLACMPENPKKGIIRESTDLNIMFLASSICLQSNVWMIDMHKKELIGPGPQTVSNWFKIEKYDKDYKLVFCPTVCNFCKVVCGDIGVKIAENGKGHLAISDVPFKIMFKKA</sequence>
<comment type="similarity">
    <text evidence="1">Belongs to the protease inhibitor I3 (leguminous Kunitz-type inhibitor) family.</text>
</comment>
<dbReference type="STRING" id="35608.A0A2U1KN46"/>
<dbReference type="AlphaFoldDB" id="A0A2U1KN46"/>
<accession>A0A2U1KN46</accession>
<comment type="caution">
    <text evidence="2">The sequence shown here is derived from an EMBL/GenBank/DDBJ whole genome shotgun (WGS) entry which is preliminary data.</text>
</comment>
<organism evidence="2 3">
    <name type="scientific">Artemisia annua</name>
    <name type="common">Sweet wormwood</name>
    <dbReference type="NCBI Taxonomy" id="35608"/>
    <lineage>
        <taxon>Eukaryota</taxon>
        <taxon>Viridiplantae</taxon>
        <taxon>Streptophyta</taxon>
        <taxon>Embryophyta</taxon>
        <taxon>Tracheophyta</taxon>
        <taxon>Spermatophyta</taxon>
        <taxon>Magnoliopsida</taxon>
        <taxon>eudicotyledons</taxon>
        <taxon>Gunneridae</taxon>
        <taxon>Pentapetalae</taxon>
        <taxon>asterids</taxon>
        <taxon>campanulids</taxon>
        <taxon>Asterales</taxon>
        <taxon>Asteraceae</taxon>
        <taxon>Asteroideae</taxon>
        <taxon>Anthemideae</taxon>
        <taxon>Artemisiinae</taxon>
        <taxon>Artemisia</taxon>
    </lineage>
</organism>
<dbReference type="Gene3D" id="2.80.10.50">
    <property type="match status" value="1"/>
</dbReference>
<dbReference type="SMART" id="SM00452">
    <property type="entry name" value="STI"/>
    <property type="match status" value="1"/>
</dbReference>
<keyword evidence="3" id="KW-1185">Reference proteome</keyword>
<gene>
    <name evidence="2" type="ORF">CTI12_AA583630</name>
</gene>
<dbReference type="EMBL" id="PKPP01015893">
    <property type="protein sequence ID" value="PWA38190.1"/>
    <property type="molecule type" value="Genomic_DNA"/>
</dbReference>